<accession>A0A6I6LYK9</accession>
<evidence type="ECO:0000256" key="1">
    <source>
        <dbReference type="SAM" id="MobiDB-lite"/>
    </source>
</evidence>
<organism evidence="2 3">
    <name type="scientific">Stutzerimonas stutzeri</name>
    <name type="common">Pseudomonas stutzeri</name>
    <dbReference type="NCBI Taxonomy" id="316"/>
    <lineage>
        <taxon>Bacteria</taxon>
        <taxon>Pseudomonadati</taxon>
        <taxon>Pseudomonadota</taxon>
        <taxon>Gammaproteobacteria</taxon>
        <taxon>Pseudomonadales</taxon>
        <taxon>Pseudomonadaceae</taxon>
        <taxon>Stutzerimonas</taxon>
    </lineage>
</organism>
<feature type="region of interest" description="Disordered" evidence="1">
    <location>
        <begin position="1"/>
        <end position="24"/>
    </location>
</feature>
<protein>
    <submittedName>
        <fullName evidence="2">Uncharacterized protein</fullName>
    </submittedName>
</protein>
<dbReference type="Proteomes" id="UP000438983">
    <property type="component" value="Chromosome"/>
</dbReference>
<sequence length="80" mass="9183">MQVNQPKEGGAEHNALEPLRPTMASHPLTPSTCEICGQNRATRKHQLCSRIRQRRWAAEWAAYQAEVAANKAQERRRYAR</sequence>
<dbReference type="OrthoDB" id="7002037at2"/>
<dbReference type="RefSeq" id="WP_158188922.1">
    <property type="nucleotide sequence ID" value="NZ_CP046902.1"/>
</dbReference>
<dbReference type="EMBL" id="CP046902">
    <property type="protein sequence ID" value="QGZ31461.1"/>
    <property type="molecule type" value="Genomic_DNA"/>
</dbReference>
<proteinExistence type="predicted"/>
<name>A0A6I6LYK9_STUST</name>
<gene>
    <name evidence="2" type="ORF">GQA94_15830</name>
</gene>
<evidence type="ECO:0000313" key="3">
    <source>
        <dbReference type="Proteomes" id="UP000438983"/>
    </source>
</evidence>
<evidence type="ECO:0000313" key="2">
    <source>
        <dbReference type="EMBL" id="QGZ31461.1"/>
    </source>
</evidence>
<reference evidence="2 3" key="1">
    <citation type="submission" date="2019-12" db="EMBL/GenBank/DDBJ databases">
        <title>Complete genome sequence of Pseudomonas stutzeri.</title>
        <authorList>
            <person name="Lim S.R."/>
            <person name="Kim J.H."/>
        </authorList>
    </citation>
    <scope>NUCLEOTIDE SEQUENCE [LARGE SCALE GENOMIC DNA]</scope>
    <source>
        <strain evidence="2 3">PM101005</strain>
    </source>
</reference>
<dbReference type="AlphaFoldDB" id="A0A6I6LYK9"/>